<dbReference type="GO" id="GO:0010181">
    <property type="term" value="F:FMN binding"/>
    <property type="evidence" value="ECO:0007669"/>
    <property type="project" value="InterPro"/>
</dbReference>
<dbReference type="Proteomes" id="UP000238358">
    <property type="component" value="Chromosome"/>
</dbReference>
<dbReference type="GO" id="GO:0016651">
    <property type="term" value="F:oxidoreductase activity, acting on NAD(P)H"/>
    <property type="evidence" value="ECO:0007669"/>
    <property type="project" value="UniProtKB-ARBA"/>
</dbReference>
<dbReference type="Pfam" id="PF12682">
    <property type="entry name" value="Flavodoxin_4"/>
    <property type="match status" value="1"/>
</dbReference>
<evidence type="ECO:0000259" key="1">
    <source>
        <dbReference type="Pfam" id="PF12682"/>
    </source>
</evidence>
<name>A0A2S0M543_MEGEL</name>
<feature type="domain" description="Flavodoxin-like" evidence="1">
    <location>
        <begin position="31"/>
        <end position="171"/>
    </location>
</feature>
<evidence type="ECO:0000313" key="3">
    <source>
        <dbReference type="Proteomes" id="UP000238358"/>
    </source>
</evidence>
<dbReference type="RefSeq" id="WP_022497667.1">
    <property type="nucleotide sequence ID" value="NZ_CALZUV010000105.1"/>
</dbReference>
<dbReference type="Gene3D" id="3.40.50.360">
    <property type="match status" value="1"/>
</dbReference>
<reference evidence="2 3" key="1">
    <citation type="journal article" date="2018" name="Genome Announc.">
        <title>Complete genomes of two Megasphaera elsdenii strains, NCIMB 702410 and ATCC 25940.</title>
        <authorList>
            <person name="Hatmaker E.A."/>
            <person name="O'Dell K."/>
            <person name="Riley L.A."/>
            <person name="Klingeman D.M."/>
            <person name="Guss A.M."/>
        </authorList>
    </citation>
    <scope>NUCLEOTIDE SEQUENCE [LARGE SCALE GENOMIC DNA]</scope>
    <source>
        <strain evidence="2 3">NCIMB702410</strain>
    </source>
</reference>
<dbReference type="InterPro" id="IPR029039">
    <property type="entry name" value="Flavoprotein-like_sf"/>
</dbReference>
<dbReference type="SUPFAM" id="SSF52218">
    <property type="entry name" value="Flavoproteins"/>
    <property type="match status" value="1"/>
</dbReference>
<evidence type="ECO:0000313" key="2">
    <source>
        <dbReference type="EMBL" id="AVO26565.1"/>
    </source>
</evidence>
<gene>
    <name evidence="2" type="ORF">C6Y28_02435</name>
</gene>
<dbReference type="InterPro" id="IPR008254">
    <property type="entry name" value="Flavodoxin/NO_synth"/>
</dbReference>
<dbReference type="OrthoDB" id="9806505at2"/>
<dbReference type="EMBL" id="CP027569">
    <property type="protein sequence ID" value="AVO26565.1"/>
    <property type="molecule type" value="Genomic_DNA"/>
</dbReference>
<accession>A0A2S0M543</accession>
<dbReference type="PANTHER" id="PTHR39201:SF1">
    <property type="entry name" value="FLAVODOXIN-LIKE DOMAIN-CONTAINING PROTEIN"/>
    <property type="match status" value="1"/>
</dbReference>
<dbReference type="PANTHER" id="PTHR39201">
    <property type="entry name" value="EXPORTED PROTEIN-RELATED"/>
    <property type="match status" value="1"/>
</dbReference>
<protein>
    <submittedName>
        <fullName evidence="2">Flavodoxin</fullName>
    </submittedName>
</protein>
<proteinExistence type="predicted"/>
<dbReference type="AlphaFoldDB" id="A0A2S0M543"/>
<sequence>MDYQGKKCLIAYFSHAGMNYVSGKIVDLPVGNTERAAQMLRLFTGGDLFHIRTASVYPNDYQEVVKIARKEKADNARPVLERDIDSIDDYDVIFLGYPNWCGTMPMALWTFLESHDFTDKTIYPFCTHEGSGVGHSLEDIHALCPTAKLGKSLALLGTTIEDAEDDIRRWLRD</sequence>
<organism evidence="2 3">
    <name type="scientific">Megasphaera elsdenii</name>
    <dbReference type="NCBI Taxonomy" id="907"/>
    <lineage>
        <taxon>Bacteria</taxon>
        <taxon>Bacillati</taxon>
        <taxon>Bacillota</taxon>
        <taxon>Negativicutes</taxon>
        <taxon>Veillonellales</taxon>
        <taxon>Veillonellaceae</taxon>
        <taxon>Megasphaera</taxon>
    </lineage>
</organism>